<dbReference type="Proteomes" id="UP001155660">
    <property type="component" value="Chromosome A2"/>
</dbReference>
<dbReference type="GeneID" id="109076612"/>
<feature type="compositionally biased region" description="Basic residues" evidence="1">
    <location>
        <begin position="114"/>
        <end position="131"/>
    </location>
</feature>
<feature type="compositionally biased region" description="Basic and acidic residues" evidence="1">
    <location>
        <begin position="151"/>
        <end position="161"/>
    </location>
</feature>
<name>A0A9Q9Z2G3_CYPCA</name>
<evidence type="ECO:0000256" key="1">
    <source>
        <dbReference type="SAM" id="MobiDB-lite"/>
    </source>
</evidence>
<feature type="chain" id="PRO_5040182206" evidence="2">
    <location>
        <begin position="33"/>
        <end position="161"/>
    </location>
</feature>
<sequence length="161" mass="18454">MKCAWTAESNRMKSSVQLVLLCLSLLISNLHGEEEVKTDSSIEMPLSFDEPDLHQFEMYRVRRQTVSTEKENTAKIVALVPPNENSKTKRKQPCTGCLDPLGDSGDPMFKVYHRTKRQDKNRNNKRKKRPGRYSLLTISVGLQKPKQTVKVKRDAEGKRPL</sequence>
<gene>
    <name evidence="3" type="primary">LOC109076612</name>
</gene>
<feature type="region of interest" description="Disordered" evidence="1">
    <location>
        <begin position="114"/>
        <end position="161"/>
    </location>
</feature>
<evidence type="ECO:0000256" key="2">
    <source>
        <dbReference type="SAM" id="SignalP"/>
    </source>
</evidence>
<feature type="signal peptide" evidence="2">
    <location>
        <begin position="1"/>
        <end position="32"/>
    </location>
</feature>
<reference evidence="3" key="1">
    <citation type="submission" date="2025-08" db="UniProtKB">
        <authorList>
            <consortium name="RefSeq"/>
        </authorList>
    </citation>
    <scope>IDENTIFICATION</scope>
    <source>
        <tissue evidence="3">Muscle</tissue>
    </source>
</reference>
<organism evidence="3">
    <name type="scientific">Cyprinus carpio</name>
    <name type="common">Common carp</name>
    <dbReference type="NCBI Taxonomy" id="7962"/>
    <lineage>
        <taxon>Eukaryota</taxon>
        <taxon>Metazoa</taxon>
        <taxon>Chordata</taxon>
        <taxon>Craniata</taxon>
        <taxon>Vertebrata</taxon>
        <taxon>Euteleostomi</taxon>
        <taxon>Actinopterygii</taxon>
        <taxon>Neopterygii</taxon>
        <taxon>Teleostei</taxon>
        <taxon>Ostariophysi</taxon>
        <taxon>Cypriniformes</taxon>
        <taxon>Cyprinidae</taxon>
        <taxon>Cyprininae</taxon>
        <taxon>Cyprinus</taxon>
    </lineage>
</organism>
<dbReference type="RefSeq" id="XP_042630808.1">
    <property type="nucleotide sequence ID" value="XM_042774874.1"/>
</dbReference>
<evidence type="ECO:0000313" key="3">
    <source>
        <dbReference type="RefSeq" id="XP_042630808.1"/>
    </source>
</evidence>
<accession>A0A9Q9Z2G3</accession>
<keyword evidence="2" id="KW-0732">Signal</keyword>
<protein>
    <submittedName>
        <fullName evidence="3">Uncharacterized protein LOC109076612 isoform X2</fullName>
    </submittedName>
</protein>
<dbReference type="AlphaFoldDB" id="A0A9Q9Z2G3"/>
<proteinExistence type="predicted"/>